<dbReference type="AlphaFoldDB" id="A0A2A6CGS6"/>
<accession>A0A2A6CGS6</accession>
<reference evidence="1" key="2">
    <citation type="submission" date="2022-06" db="UniProtKB">
        <authorList>
            <consortium name="EnsemblMetazoa"/>
        </authorList>
    </citation>
    <scope>IDENTIFICATION</scope>
    <source>
        <strain evidence="1">PS312</strain>
    </source>
</reference>
<evidence type="ECO:0000313" key="1">
    <source>
        <dbReference type="EnsemblMetazoa" id="PPA27921.1"/>
    </source>
</evidence>
<proteinExistence type="predicted"/>
<dbReference type="Pfam" id="PF10318">
    <property type="entry name" value="7TM_GPCR_Srh"/>
    <property type="match status" value="1"/>
</dbReference>
<dbReference type="PANTHER" id="PTHR22941">
    <property type="entry name" value="SERPENTINE RECEPTOR"/>
    <property type="match status" value="1"/>
</dbReference>
<accession>A0A8R1UIY1</accession>
<dbReference type="InterPro" id="IPR054816">
    <property type="entry name" value="Lipoprotein_mollicutes-type_CS"/>
</dbReference>
<dbReference type="InterPro" id="IPR053220">
    <property type="entry name" value="Nematode_rcpt-like_serp_H"/>
</dbReference>
<dbReference type="EnsemblMetazoa" id="PPA27921.1">
    <property type="protein sequence ID" value="PPA27921.1"/>
    <property type="gene ID" value="WBGene00117475"/>
</dbReference>
<sequence>MTLVSPLSPRDSSIIRHTKIILTIMSFLAALITIAVIVSCKDRPSTKYSRLILSIVYISIISDLYLQLLYDPVFFLPIPCFARENPLLLRVSGTSAIHHCIWSALATLNAPFFLACFIHRHQVVISPSSRWSFSSRVQNVPPLAFLALVFVFPILLHMLSTDWPSTLLARTDCFFPDRILIFCIVATVGLVTGSVSVFLIVLHTFAILRDQPAISARMKKYHRTMTRVLIVQSGFPAVFALFPLAVCFVVYFLDLNGIRILPACFICFSAYSLLHSISVLATTPIYRKKLCMMVRMKKIATNHANKEGSSITPRINTLTRFAH</sequence>
<dbReference type="Proteomes" id="UP000005239">
    <property type="component" value="Unassembled WGS sequence"/>
</dbReference>
<organism evidence="1 2">
    <name type="scientific">Pristionchus pacificus</name>
    <name type="common">Parasitic nematode worm</name>
    <dbReference type="NCBI Taxonomy" id="54126"/>
    <lineage>
        <taxon>Eukaryota</taxon>
        <taxon>Metazoa</taxon>
        <taxon>Ecdysozoa</taxon>
        <taxon>Nematoda</taxon>
        <taxon>Chromadorea</taxon>
        <taxon>Rhabditida</taxon>
        <taxon>Rhabditina</taxon>
        <taxon>Diplogasteromorpha</taxon>
        <taxon>Diplogasteroidea</taxon>
        <taxon>Neodiplogasteridae</taxon>
        <taxon>Pristionchus</taxon>
    </lineage>
</organism>
<name>A0A2A6CGS6_PRIPA</name>
<evidence type="ECO:0000313" key="2">
    <source>
        <dbReference type="Proteomes" id="UP000005239"/>
    </source>
</evidence>
<protein>
    <submittedName>
        <fullName evidence="1">G protein-coupled receptor</fullName>
    </submittedName>
</protein>
<gene>
    <name evidence="1" type="primary">WBGene00117475</name>
</gene>
<keyword evidence="2" id="KW-1185">Reference proteome</keyword>
<dbReference type="PANTHER" id="PTHR22941:SF26">
    <property type="entry name" value="SERPENTINE RECEPTOR, CLASS H"/>
    <property type="match status" value="1"/>
</dbReference>
<reference evidence="2" key="1">
    <citation type="journal article" date="2008" name="Nat. Genet.">
        <title>The Pristionchus pacificus genome provides a unique perspective on nematode lifestyle and parasitism.</title>
        <authorList>
            <person name="Dieterich C."/>
            <person name="Clifton S.W."/>
            <person name="Schuster L.N."/>
            <person name="Chinwalla A."/>
            <person name="Delehaunty K."/>
            <person name="Dinkelacker I."/>
            <person name="Fulton L."/>
            <person name="Fulton R."/>
            <person name="Godfrey J."/>
            <person name="Minx P."/>
            <person name="Mitreva M."/>
            <person name="Roeseler W."/>
            <person name="Tian H."/>
            <person name="Witte H."/>
            <person name="Yang S.P."/>
            <person name="Wilson R.K."/>
            <person name="Sommer R.J."/>
        </authorList>
    </citation>
    <scope>NUCLEOTIDE SEQUENCE [LARGE SCALE GENOMIC DNA]</scope>
    <source>
        <strain evidence="2">PS312</strain>
    </source>
</reference>
<dbReference type="NCBIfam" id="NF045726">
    <property type="entry name" value="XXplasma_LP"/>
    <property type="match status" value="1"/>
</dbReference>
<dbReference type="InterPro" id="IPR019422">
    <property type="entry name" value="7TM_GPCR_serpentine_rcpt_Srh"/>
</dbReference>